<sequence length="124" mass="14487">VVGDACGDRSEEIQRARRRGTCDQAAWRRRIEERKRRTRRTRRRLDRRRTARVGGGRVVTVNSAVVGEGRRTWRRGAVVSIKLEAQVGARWESYPSAPPTFQSMHTPSVARYYMYSEFSRSYRL</sequence>
<proteinExistence type="predicted"/>
<dbReference type="HOGENOM" id="CLU_2009334_0_0_1"/>
<dbReference type="EMBL" id="CACQ02004264">
    <property type="protein sequence ID" value="CCF40737.1"/>
    <property type="molecule type" value="Genomic_DNA"/>
</dbReference>
<reference evidence="2" key="1">
    <citation type="journal article" date="2012" name="Nat. Genet.">
        <title>Lifestyle transitions in plant pathogenic Colletotrichum fungi deciphered by genome and transcriptome analyses.</title>
        <authorList>
            <person name="O'Connell R.J."/>
            <person name="Thon M.R."/>
            <person name="Hacquard S."/>
            <person name="Amyotte S.G."/>
            <person name="Kleemann J."/>
            <person name="Torres M.F."/>
            <person name="Damm U."/>
            <person name="Buiate E.A."/>
            <person name="Epstein L."/>
            <person name="Alkan N."/>
            <person name="Altmueller J."/>
            <person name="Alvarado-Balderrama L."/>
            <person name="Bauser C.A."/>
            <person name="Becker C."/>
            <person name="Birren B.W."/>
            <person name="Chen Z."/>
            <person name="Choi J."/>
            <person name="Crouch J.A."/>
            <person name="Duvick J.P."/>
            <person name="Farman M.A."/>
            <person name="Gan P."/>
            <person name="Heiman D."/>
            <person name="Henrissat B."/>
            <person name="Howard R.J."/>
            <person name="Kabbage M."/>
            <person name="Koch C."/>
            <person name="Kracher B."/>
            <person name="Kubo Y."/>
            <person name="Law A.D."/>
            <person name="Lebrun M.-H."/>
            <person name="Lee Y.-H."/>
            <person name="Miyara I."/>
            <person name="Moore N."/>
            <person name="Neumann U."/>
            <person name="Nordstroem K."/>
            <person name="Panaccione D.G."/>
            <person name="Panstruga R."/>
            <person name="Place M."/>
            <person name="Proctor R.H."/>
            <person name="Prusky D."/>
            <person name="Rech G."/>
            <person name="Reinhardt R."/>
            <person name="Rollins J.A."/>
            <person name="Rounsley S."/>
            <person name="Schardl C.L."/>
            <person name="Schwartz D.C."/>
            <person name="Shenoy N."/>
            <person name="Shirasu K."/>
            <person name="Sikhakolli U.R."/>
            <person name="Stueber K."/>
            <person name="Sukno S.A."/>
            <person name="Sweigard J.A."/>
            <person name="Takano Y."/>
            <person name="Takahara H."/>
            <person name="Trail F."/>
            <person name="van der Does H.C."/>
            <person name="Voll L.M."/>
            <person name="Will I."/>
            <person name="Young S."/>
            <person name="Zeng Q."/>
            <person name="Zhang J."/>
            <person name="Zhou S."/>
            <person name="Dickman M.B."/>
            <person name="Schulze-Lefert P."/>
            <person name="Ver Loren van Themaat E."/>
            <person name="Ma L.-J."/>
            <person name="Vaillancourt L.J."/>
        </authorList>
    </citation>
    <scope>NUCLEOTIDE SEQUENCE [LARGE SCALE GENOMIC DNA]</scope>
    <source>
        <strain evidence="2">IMI 349063</strain>
    </source>
</reference>
<accession>H1VKI4</accession>
<feature type="non-terminal residue" evidence="1">
    <location>
        <position position="1"/>
    </location>
</feature>
<dbReference type="AlphaFoldDB" id="H1VKI4"/>
<evidence type="ECO:0000313" key="1">
    <source>
        <dbReference type="EMBL" id="CCF40737.1"/>
    </source>
</evidence>
<organism evidence="1 2">
    <name type="scientific">Colletotrichum higginsianum (strain IMI 349063)</name>
    <name type="common">Crucifer anthracnose fungus</name>
    <dbReference type="NCBI Taxonomy" id="759273"/>
    <lineage>
        <taxon>Eukaryota</taxon>
        <taxon>Fungi</taxon>
        <taxon>Dikarya</taxon>
        <taxon>Ascomycota</taxon>
        <taxon>Pezizomycotina</taxon>
        <taxon>Sordariomycetes</taxon>
        <taxon>Hypocreomycetidae</taxon>
        <taxon>Glomerellales</taxon>
        <taxon>Glomerellaceae</taxon>
        <taxon>Colletotrichum</taxon>
        <taxon>Colletotrichum destructivum species complex</taxon>
    </lineage>
</organism>
<evidence type="ECO:0000313" key="2">
    <source>
        <dbReference type="Proteomes" id="UP000007174"/>
    </source>
</evidence>
<gene>
    <name evidence="1" type="ORF">CH063_11223</name>
</gene>
<protein>
    <submittedName>
        <fullName evidence="1">Uncharacterized protein</fullName>
    </submittedName>
</protein>
<name>H1VKI4_COLHI</name>
<dbReference type="Proteomes" id="UP000007174">
    <property type="component" value="Unassembled WGS sequence"/>
</dbReference>